<feature type="transmembrane region" description="Helical" evidence="2">
    <location>
        <begin position="138"/>
        <end position="168"/>
    </location>
</feature>
<dbReference type="AlphaFoldDB" id="A0A4R0IA80"/>
<evidence type="ECO:0000256" key="2">
    <source>
        <dbReference type="SAM" id="Phobius"/>
    </source>
</evidence>
<feature type="transmembrane region" description="Helical" evidence="2">
    <location>
        <begin position="106"/>
        <end position="126"/>
    </location>
</feature>
<comment type="caution">
    <text evidence="3">The sequence shown here is derived from an EMBL/GenBank/DDBJ whole genome shotgun (WGS) entry which is preliminary data.</text>
</comment>
<evidence type="ECO:0000313" key="3">
    <source>
        <dbReference type="EMBL" id="TCC29941.1"/>
    </source>
</evidence>
<feature type="compositionally biased region" description="Basic residues" evidence="1">
    <location>
        <begin position="8"/>
        <end position="22"/>
    </location>
</feature>
<accession>A0A4R0IA80</accession>
<reference evidence="3 4" key="1">
    <citation type="submission" date="2019-02" db="EMBL/GenBank/DDBJ databases">
        <title>Kribbella capetownensis sp. nov. and Kribbella speibonae sp. nov., isolated from soil.</title>
        <authorList>
            <person name="Curtis S.M."/>
            <person name="Norton I."/>
            <person name="Everest G.J."/>
            <person name="Meyers P.R."/>
        </authorList>
    </citation>
    <scope>NUCLEOTIDE SEQUENCE [LARGE SCALE GENOMIC DNA]</scope>
    <source>
        <strain evidence="3 4">DSM 27082</strain>
    </source>
</reference>
<evidence type="ECO:0000313" key="4">
    <source>
        <dbReference type="Proteomes" id="UP000292695"/>
    </source>
</evidence>
<feature type="region of interest" description="Disordered" evidence="1">
    <location>
        <begin position="1"/>
        <end position="36"/>
    </location>
</feature>
<dbReference type="RefSeq" id="WP_131293144.1">
    <property type="nucleotide sequence ID" value="NZ_SJKA01000009.1"/>
</dbReference>
<keyword evidence="2" id="KW-1133">Transmembrane helix</keyword>
<keyword evidence="4" id="KW-1185">Reference proteome</keyword>
<protein>
    <submittedName>
        <fullName evidence="3">Uncharacterized protein</fullName>
    </submittedName>
</protein>
<dbReference type="OrthoDB" id="3830388at2"/>
<keyword evidence="2" id="KW-0472">Membrane</keyword>
<organism evidence="3 4">
    <name type="scientific">Kribbella sindirgiensis</name>
    <dbReference type="NCBI Taxonomy" id="1124744"/>
    <lineage>
        <taxon>Bacteria</taxon>
        <taxon>Bacillati</taxon>
        <taxon>Actinomycetota</taxon>
        <taxon>Actinomycetes</taxon>
        <taxon>Propionibacteriales</taxon>
        <taxon>Kribbellaceae</taxon>
        <taxon>Kribbella</taxon>
    </lineage>
</organism>
<evidence type="ECO:0000256" key="1">
    <source>
        <dbReference type="SAM" id="MobiDB-lite"/>
    </source>
</evidence>
<dbReference type="EMBL" id="SJKA01000009">
    <property type="protein sequence ID" value="TCC29941.1"/>
    <property type="molecule type" value="Genomic_DNA"/>
</dbReference>
<sequence>MTVVSRATSRRTRPGNNRRTRTTPRAGRGPTRGRTRSTRRYLVPAVLSRTSDRAVVRRRADVRAAIVLWFLMAADLATVIWMYTLGEWLDHASKFTATATLGGHHYIVLATAAAAFTTLAAVAILSDGFTKTTRPLTIVRTAACILSLTALTGLVALLLAALVIRLLVGPLRP</sequence>
<dbReference type="Proteomes" id="UP000292695">
    <property type="component" value="Unassembled WGS sequence"/>
</dbReference>
<feature type="transmembrane region" description="Helical" evidence="2">
    <location>
        <begin position="66"/>
        <end position="86"/>
    </location>
</feature>
<name>A0A4R0IA80_9ACTN</name>
<gene>
    <name evidence="3" type="ORF">E0H50_26270</name>
</gene>
<proteinExistence type="predicted"/>
<keyword evidence="2" id="KW-0812">Transmembrane</keyword>